<sequence length="70" mass="7380">MIDKEGLAVRRPFSISEMIGEGGSDGQSPPWGEMPGRAEAGGTALLWLASRPAPLHSPIADVTIWARAIP</sequence>
<feature type="region of interest" description="Disordered" evidence="1">
    <location>
        <begin position="17"/>
        <end position="36"/>
    </location>
</feature>
<gene>
    <name evidence="2" type="ORF">MPL3356_70135</name>
</gene>
<name>A0A090EC41_MESPL</name>
<evidence type="ECO:0000313" key="3">
    <source>
        <dbReference type="Proteomes" id="UP000045285"/>
    </source>
</evidence>
<evidence type="ECO:0000313" key="2">
    <source>
        <dbReference type="EMBL" id="CDX27657.1"/>
    </source>
</evidence>
<evidence type="ECO:0000256" key="1">
    <source>
        <dbReference type="SAM" id="MobiDB-lite"/>
    </source>
</evidence>
<dbReference type="AlphaFoldDB" id="A0A090EC41"/>
<keyword evidence="3" id="KW-1185">Reference proteome</keyword>
<accession>A0A090EC41</accession>
<dbReference type="Proteomes" id="UP000045285">
    <property type="component" value="Unassembled WGS sequence"/>
</dbReference>
<protein>
    <submittedName>
        <fullName evidence="2">Uncharacterized protein</fullName>
    </submittedName>
</protein>
<proteinExistence type="predicted"/>
<dbReference type="EMBL" id="CCMZ01000067">
    <property type="protein sequence ID" value="CDX27657.1"/>
    <property type="molecule type" value="Genomic_DNA"/>
</dbReference>
<reference evidence="3" key="1">
    <citation type="submission" date="2014-08" db="EMBL/GenBank/DDBJ databases">
        <authorList>
            <person name="Moulin L."/>
        </authorList>
    </citation>
    <scope>NUCLEOTIDE SEQUENCE [LARGE SCALE GENOMIC DNA]</scope>
</reference>
<organism evidence="2 3">
    <name type="scientific">Mesorhizobium plurifarium</name>
    <dbReference type="NCBI Taxonomy" id="69974"/>
    <lineage>
        <taxon>Bacteria</taxon>
        <taxon>Pseudomonadati</taxon>
        <taxon>Pseudomonadota</taxon>
        <taxon>Alphaproteobacteria</taxon>
        <taxon>Hyphomicrobiales</taxon>
        <taxon>Phyllobacteriaceae</taxon>
        <taxon>Mesorhizobium</taxon>
    </lineage>
</organism>